<evidence type="ECO:0000256" key="1">
    <source>
        <dbReference type="SAM" id="MobiDB-lite"/>
    </source>
</evidence>
<keyword evidence="4" id="KW-1185">Reference proteome</keyword>
<protein>
    <submittedName>
        <fullName evidence="3">SAM-dependent methyltransferase</fullName>
    </submittedName>
</protein>
<evidence type="ECO:0000259" key="2">
    <source>
        <dbReference type="Pfam" id="PF13649"/>
    </source>
</evidence>
<dbReference type="RefSeq" id="WP_307558273.1">
    <property type="nucleotide sequence ID" value="NZ_JAUSQU010000001.1"/>
</dbReference>
<dbReference type="GO" id="GO:0032259">
    <property type="term" value="P:methylation"/>
    <property type="evidence" value="ECO:0007669"/>
    <property type="project" value="UniProtKB-KW"/>
</dbReference>
<comment type="caution">
    <text evidence="3">The sequence shown here is derived from an EMBL/GenBank/DDBJ whole genome shotgun (WGS) entry which is preliminary data.</text>
</comment>
<dbReference type="SUPFAM" id="SSF53335">
    <property type="entry name" value="S-adenosyl-L-methionine-dependent methyltransferases"/>
    <property type="match status" value="1"/>
</dbReference>
<dbReference type="Gene3D" id="3.40.50.150">
    <property type="entry name" value="Vaccinia Virus protein VP39"/>
    <property type="match status" value="1"/>
</dbReference>
<name>A0ABT9QAT6_9ACTN</name>
<dbReference type="PANTHER" id="PTHR43591">
    <property type="entry name" value="METHYLTRANSFERASE"/>
    <property type="match status" value="1"/>
</dbReference>
<dbReference type="CDD" id="cd02440">
    <property type="entry name" value="AdoMet_MTases"/>
    <property type="match status" value="1"/>
</dbReference>
<keyword evidence="3" id="KW-0489">Methyltransferase</keyword>
<reference evidence="3 4" key="1">
    <citation type="submission" date="2023-07" db="EMBL/GenBank/DDBJ databases">
        <title>Sequencing the genomes of 1000 actinobacteria strains.</title>
        <authorList>
            <person name="Klenk H.-P."/>
        </authorList>
    </citation>
    <scope>NUCLEOTIDE SEQUENCE [LARGE SCALE GENOMIC DNA]</scope>
    <source>
        <strain evidence="3 4">DSM 46740</strain>
    </source>
</reference>
<sequence length="328" mass="34917">MNTSHQDRNHPGSDLLAELLELDAEVLRAHLSELTAWLGELADREPRRIVDLGSGTGTGAIALARRFVRADVTAVDLSPRMLHRLSKKASLLGLADRVLGVRADLTEGWPALAPCDLVWAASSLHDMADPDRVLAGAFDGLRPGGLLAVTEMDFFPRFLPDDIGVGRPGLEARVHAVLNKGPAADWTEHLARAGFVLEAERPWAVDLPTPLPAATGRYAQVCLRRLRSHLDGRLPDEDLVALDTVIHGDGPHGVLRREDLTVRTVGPRGWLAGPDRPAGGRTRTDARPGHHRPLAGFSAGPGAGDAAGAAHPCGGHRLRRGSPAGSAQ</sequence>
<keyword evidence="3" id="KW-0808">Transferase</keyword>
<feature type="domain" description="Methyltransferase" evidence="2">
    <location>
        <begin position="49"/>
        <end position="145"/>
    </location>
</feature>
<dbReference type="PANTHER" id="PTHR43591:SF24">
    <property type="entry name" value="2-METHOXY-6-POLYPRENYL-1,4-BENZOQUINOL METHYLASE, MITOCHONDRIAL"/>
    <property type="match status" value="1"/>
</dbReference>
<dbReference type="InterPro" id="IPR041698">
    <property type="entry name" value="Methyltransf_25"/>
</dbReference>
<organism evidence="3 4">
    <name type="scientific">Streptosporangium lutulentum</name>
    <dbReference type="NCBI Taxonomy" id="1461250"/>
    <lineage>
        <taxon>Bacteria</taxon>
        <taxon>Bacillati</taxon>
        <taxon>Actinomycetota</taxon>
        <taxon>Actinomycetes</taxon>
        <taxon>Streptosporangiales</taxon>
        <taxon>Streptosporangiaceae</taxon>
        <taxon>Streptosporangium</taxon>
    </lineage>
</organism>
<evidence type="ECO:0000313" key="3">
    <source>
        <dbReference type="EMBL" id="MDP9843853.1"/>
    </source>
</evidence>
<dbReference type="GO" id="GO:0008168">
    <property type="term" value="F:methyltransferase activity"/>
    <property type="evidence" value="ECO:0007669"/>
    <property type="project" value="UniProtKB-KW"/>
</dbReference>
<dbReference type="EMBL" id="JAUSQU010000001">
    <property type="protein sequence ID" value="MDP9843853.1"/>
    <property type="molecule type" value="Genomic_DNA"/>
</dbReference>
<proteinExistence type="predicted"/>
<gene>
    <name evidence="3" type="ORF">J2853_003064</name>
</gene>
<dbReference type="Proteomes" id="UP001225356">
    <property type="component" value="Unassembled WGS sequence"/>
</dbReference>
<accession>A0ABT9QAT6</accession>
<dbReference type="Pfam" id="PF13649">
    <property type="entry name" value="Methyltransf_25"/>
    <property type="match status" value="1"/>
</dbReference>
<dbReference type="InterPro" id="IPR029063">
    <property type="entry name" value="SAM-dependent_MTases_sf"/>
</dbReference>
<feature type="region of interest" description="Disordered" evidence="1">
    <location>
        <begin position="266"/>
        <end position="328"/>
    </location>
</feature>
<evidence type="ECO:0000313" key="4">
    <source>
        <dbReference type="Proteomes" id="UP001225356"/>
    </source>
</evidence>